<dbReference type="EMBL" id="NSDM01000001">
    <property type="protein sequence ID" value="MDQ2583209.1"/>
    <property type="molecule type" value="Genomic_DNA"/>
</dbReference>
<dbReference type="InterPro" id="IPR008884">
    <property type="entry name" value="TylF_MeTrfase"/>
</dbReference>
<dbReference type="Pfam" id="PF13578">
    <property type="entry name" value="Methyltransf_24"/>
    <property type="match status" value="1"/>
</dbReference>
<evidence type="ECO:0000256" key="1">
    <source>
        <dbReference type="SAM" id="Coils"/>
    </source>
</evidence>
<keyword evidence="1" id="KW-0175">Coiled coil</keyword>
<dbReference type="PANTHER" id="PTHR40036">
    <property type="entry name" value="MACROCIN O-METHYLTRANSFERASE"/>
    <property type="match status" value="1"/>
</dbReference>
<dbReference type="Gene3D" id="3.40.50.150">
    <property type="entry name" value="Vaccinia Virus protein VP39"/>
    <property type="match status" value="1"/>
</dbReference>
<keyword evidence="3" id="KW-1185">Reference proteome</keyword>
<dbReference type="RefSeq" id="WP_306744270.1">
    <property type="nucleotide sequence ID" value="NZ_NSDM01000001.1"/>
</dbReference>
<feature type="coiled-coil region" evidence="1">
    <location>
        <begin position="34"/>
        <end position="68"/>
    </location>
</feature>
<dbReference type="Proteomes" id="UP001225605">
    <property type="component" value="Unassembled WGS sequence"/>
</dbReference>
<dbReference type="PANTHER" id="PTHR40036:SF1">
    <property type="entry name" value="MACROCIN O-METHYLTRANSFERASE"/>
    <property type="match status" value="1"/>
</dbReference>
<accession>A0ABU0WTN4</accession>
<protein>
    <submittedName>
        <fullName evidence="2">Uncharacterized protein</fullName>
    </submittedName>
</protein>
<evidence type="ECO:0000313" key="2">
    <source>
        <dbReference type="EMBL" id="MDQ2583209.1"/>
    </source>
</evidence>
<evidence type="ECO:0000313" key="3">
    <source>
        <dbReference type="Proteomes" id="UP001225605"/>
    </source>
</evidence>
<dbReference type="SUPFAM" id="SSF53335">
    <property type="entry name" value="S-adenosyl-L-methionine-dependent methyltransferases"/>
    <property type="match status" value="1"/>
</dbReference>
<comment type="caution">
    <text evidence="2">The sequence shown here is derived from an EMBL/GenBank/DDBJ whole genome shotgun (WGS) entry which is preliminary data.</text>
</comment>
<dbReference type="InterPro" id="IPR029063">
    <property type="entry name" value="SAM-dependent_MTases_sf"/>
</dbReference>
<proteinExistence type="predicted"/>
<sequence>MLGRVRHSPFVDEFRKRVRGKVLRAIDDVVRPYHHEQAQRIERLQQELAALRERAEHAEHAADRAVNATIQHEVRARRDLVFAGEQEAALQSARFVRRHLPTAPHFGHPHATLEHGLELVEAEGMALEFGVYTGGTLKIIATAREGRDVYGFDSFEGLPEDWRNGFPAGMFGVDGLPDVDGAELVVGWFDDTLPRFLEEHPGPVAFLHVDCDLYSSTRTVLDLVGPRLVPGSVIVFDEYFNYPGWEEHEHKAWIEHVARTGIEFDYRGYTYDHEQVIVKVTGVPEAPREG</sequence>
<reference evidence="2 3" key="1">
    <citation type="submission" date="2017-06" db="EMBL/GenBank/DDBJ databases">
        <title>Cultured bacterium strain Saccharothrix yanglingensis Hhs.015.</title>
        <authorList>
            <person name="Xia Y."/>
        </authorList>
    </citation>
    <scope>NUCLEOTIDE SEQUENCE [LARGE SCALE GENOMIC DNA]</scope>
    <source>
        <strain evidence="2 3">Hhs.015</strain>
    </source>
</reference>
<name>A0ABU0WTN4_9PSEU</name>
<organism evidence="2 3">
    <name type="scientific">Saccharothrix yanglingensis</name>
    <dbReference type="NCBI Taxonomy" id="659496"/>
    <lineage>
        <taxon>Bacteria</taxon>
        <taxon>Bacillati</taxon>
        <taxon>Actinomycetota</taxon>
        <taxon>Actinomycetes</taxon>
        <taxon>Pseudonocardiales</taxon>
        <taxon>Pseudonocardiaceae</taxon>
        <taxon>Saccharothrix</taxon>
    </lineage>
</organism>
<gene>
    <name evidence="2" type="ORF">CKY47_04235</name>
</gene>